<protein>
    <submittedName>
        <fullName evidence="2">EF-hand domain-containing protein</fullName>
    </submittedName>
</protein>
<proteinExistence type="predicted"/>
<evidence type="ECO:0000313" key="2">
    <source>
        <dbReference type="WBParaSite" id="PS1159_v2.g1186.t1"/>
    </source>
</evidence>
<dbReference type="WBParaSite" id="PS1159_v2.g1186.t1">
    <property type="protein sequence ID" value="PS1159_v2.g1186.t1"/>
    <property type="gene ID" value="PS1159_v2.g1186"/>
</dbReference>
<dbReference type="Proteomes" id="UP000887580">
    <property type="component" value="Unplaced"/>
</dbReference>
<evidence type="ECO:0000313" key="1">
    <source>
        <dbReference type="Proteomes" id="UP000887580"/>
    </source>
</evidence>
<accession>A0AC35EY50</accession>
<reference evidence="2" key="1">
    <citation type="submission" date="2022-11" db="UniProtKB">
        <authorList>
            <consortium name="WormBaseParasite"/>
        </authorList>
    </citation>
    <scope>IDENTIFICATION</scope>
</reference>
<sequence length="322" mass="37112">MLQLYILLLFISSTFAHPPVERIEVIRPDHLEGVPLERDGTLNKEFRKEVVFGQNEPSSNSNKPENIEKMIREMFKKADKDLNQKITREELKAQIIENTNKHLEDGKKEAGESFQEVDSDGDGLVTWNEYLKKFIIEKGLVDKKHANEHNEHTFDGDTRRMVDEEKQSFAEADSNDDGLDTIEWLGFQHPEFSRTMLKDMAEDIMRTLDDNRDGILSKAEFAKEPLGEPIDPEMDVAYKKQREREFDTEIDVDKDGYATLEELLNYVNPKNERHAVQEVTEIMDIADTNKDGELSLAEMLNNAQALADSGFVKARNRLHDDL</sequence>
<organism evidence="1 2">
    <name type="scientific">Panagrolaimus sp. PS1159</name>
    <dbReference type="NCBI Taxonomy" id="55785"/>
    <lineage>
        <taxon>Eukaryota</taxon>
        <taxon>Metazoa</taxon>
        <taxon>Ecdysozoa</taxon>
        <taxon>Nematoda</taxon>
        <taxon>Chromadorea</taxon>
        <taxon>Rhabditida</taxon>
        <taxon>Tylenchina</taxon>
        <taxon>Panagrolaimomorpha</taxon>
        <taxon>Panagrolaimoidea</taxon>
        <taxon>Panagrolaimidae</taxon>
        <taxon>Panagrolaimus</taxon>
    </lineage>
</organism>
<name>A0AC35EY50_9BILA</name>